<comment type="function">
    <text evidence="5">Specifically catalyzes the decarboxylation of meso-diaminopimelate (meso-DAP) to L-lysine.</text>
</comment>
<dbReference type="GO" id="GO:0008836">
    <property type="term" value="F:diaminopimelate decarboxylase activity"/>
    <property type="evidence" value="ECO:0007669"/>
    <property type="project" value="UniProtKB-UniRule"/>
</dbReference>
<feature type="binding site" evidence="5">
    <location>
        <position position="333"/>
    </location>
    <ligand>
        <name>substrate</name>
    </ligand>
</feature>
<keyword evidence="11" id="KW-1185">Reference proteome</keyword>
<keyword evidence="5 8" id="KW-0457">Lysine biosynthesis</keyword>
<evidence type="ECO:0000256" key="5">
    <source>
        <dbReference type="HAMAP-Rule" id="MF_02120"/>
    </source>
</evidence>
<feature type="binding site" evidence="5">
    <location>
        <position position="393"/>
    </location>
    <ligand>
        <name>substrate</name>
    </ligand>
</feature>
<evidence type="ECO:0000256" key="2">
    <source>
        <dbReference type="ARBA" id="ARBA00022793"/>
    </source>
</evidence>
<dbReference type="Gene3D" id="2.40.37.10">
    <property type="entry name" value="Lyase, Ornithine Decarboxylase, Chain A, domain 1"/>
    <property type="match status" value="1"/>
</dbReference>
<dbReference type="InterPro" id="IPR000183">
    <property type="entry name" value="Orn/DAP/Arg_de-COase"/>
</dbReference>
<dbReference type="Proteomes" id="UP000000674">
    <property type="component" value="Chromosome"/>
</dbReference>
<feature type="domain" description="Orn/DAP/Arg decarboxylase 2 N-terminal" evidence="9">
    <location>
        <begin position="52"/>
        <end position="302"/>
    </location>
</feature>
<dbReference type="AlphaFoldDB" id="A0B761"/>
<dbReference type="GO" id="GO:0030170">
    <property type="term" value="F:pyridoxal phosphate binding"/>
    <property type="evidence" value="ECO:0007669"/>
    <property type="project" value="UniProtKB-UniRule"/>
</dbReference>
<accession>A0B761</accession>
<dbReference type="InterPro" id="IPR009006">
    <property type="entry name" value="Ala_racemase/Decarboxylase_C"/>
</dbReference>
<dbReference type="EC" id="4.1.1.20" evidence="5 6"/>
<dbReference type="InterPro" id="IPR022657">
    <property type="entry name" value="De-COase2_CS"/>
</dbReference>
<sequence length="440" mass="47999">MIRFTYTSIHAWSMFGGKDHIQVVNGHLHISGADTVEIARRFGTPVYVTSEDRLRENIRRYHRAFPDADKYFAVKANGNISIIRILAQEGAGADVFSAGELYLARLAGVPRERILFNGNSKRDEELRMAVTSGVRVSIDSEEELESLSRIASEESKNVEILFRVNPDISVNTHPKIATGLKSSKFGIPAQSVRSICEKAMHMDGIKPIGLHCHIGSQILDVSSFSEAAARMMDLVGEIVDIGGDMELLDLGGGLGIQYDPAAPPAPSPEDLANAVLPVIERRSEELGVRLKLILEPGRSIVADTTILLTGVNVVKRAHVTFVGVDAGFNVLARPMLYDAYHYIVVANRADAEISERYTVVGPICESGDVLARNRALPVVKKGDILAFLDAGAYGFSMSSQYNGQPRPAEVLVRDGEVELIRKAEDISALLACQIIPPRLM</sequence>
<comment type="similarity">
    <text evidence="5">Belongs to the Orn/Lys/Arg decarboxylase class-II family. LysA subfamily.</text>
</comment>
<comment type="subunit">
    <text evidence="5">Homodimer.</text>
</comment>
<protein>
    <recommendedName>
        <fullName evidence="5 6">Diaminopimelate decarboxylase</fullName>
        <shortName evidence="5">DAP decarboxylase</shortName>
        <shortName evidence="5">DAPDC</shortName>
        <ecNumber evidence="5 6">4.1.1.20</ecNumber>
    </recommendedName>
</protein>
<evidence type="ECO:0000256" key="1">
    <source>
        <dbReference type="ARBA" id="ARBA00001933"/>
    </source>
</evidence>
<comment type="cofactor">
    <cofactor evidence="1 5 7 8">
        <name>pyridoxal 5'-phosphate</name>
        <dbReference type="ChEBI" id="CHEBI:597326"/>
    </cofactor>
</comment>
<feature type="binding site" evidence="5">
    <location>
        <position position="253"/>
    </location>
    <ligand>
        <name>pyridoxal 5'-phosphate</name>
        <dbReference type="ChEBI" id="CHEBI:597326"/>
    </ligand>
</feature>
<feature type="modified residue" description="N6-(pyridoxal phosphate)lysine" evidence="5 7">
    <location>
        <position position="75"/>
    </location>
</feature>
<dbReference type="FunFam" id="3.20.20.10:FF:000003">
    <property type="entry name" value="Diaminopimelate decarboxylase"/>
    <property type="match status" value="1"/>
</dbReference>
<name>A0B761_METTP</name>
<dbReference type="SUPFAM" id="SSF51419">
    <property type="entry name" value="PLP-binding barrel"/>
    <property type="match status" value="1"/>
</dbReference>
<organism evidence="10 11">
    <name type="scientific">Methanothrix thermoacetophila (strain DSM 6194 / JCM 14653 / NBRC 101360 / PT)</name>
    <name type="common">Methanosaeta thermophila</name>
    <dbReference type="NCBI Taxonomy" id="349307"/>
    <lineage>
        <taxon>Archaea</taxon>
        <taxon>Methanobacteriati</taxon>
        <taxon>Methanobacteriota</taxon>
        <taxon>Stenosarchaea group</taxon>
        <taxon>Methanomicrobia</taxon>
        <taxon>Methanotrichales</taxon>
        <taxon>Methanotrichaceae</taxon>
        <taxon>Methanothrix</taxon>
    </lineage>
</organism>
<dbReference type="Gene3D" id="3.20.20.10">
    <property type="entry name" value="Alanine racemase"/>
    <property type="match status" value="1"/>
</dbReference>
<comment type="catalytic activity">
    <reaction evidence="5 8">
        <text>meso-2,6-diaminopimelate + H(+) = L-lysine + CO2</text>
        <dbReference type="Rhea" id="RHEA:15101"/>
        <dbReference type="ChEBI" id="CHEBI:15378"/>
        <dbReference type="ChEBI" id="CHEBI:16526"/>
        <dbReference type="ChEBI" id="CHEBI:32551"/>
        <dbReference type="ChEBI" id="CHEBI:57791"/>
        <dbReference type="EC" id="4.1.1.20"/>
    </reaction>
</comment>
<dbReference type="PRINTS" id="PR01181">
    <property type="entry name" value="DAPDCRBXLASE"/>
</dbReference>
<dbReference type="PANTHER" id="PTHR43727:SF2">
    <property type="entry name" value="GROUP IV DECARBOXYLASE"/>
    <property type="match status" value="1"/>
</dbReference>
<dbReference type="CDD" id="cd06828">
    <property type="entry name" value="PLPDE_III_DapDC"/>
    <property type="match status" value="1"/>
</dbReference>
<evidence type="ECO:0000256" key="8">
    <source>
        <dbReference type="RuleBase" id="RU003738"/>
    </source>
</evidence>
<feature type="binding site" evidence="5">
    <location>
        <position position="298"/>
    </location>
    <ligand>
        <name>substrate</name>
    </ligand>
</feature>
<evidence type="ECO:0000256" key="6">
    <source>
        <dbReference type="NCBIfam" id="TIGR01048"/>
    </source>
</evidence>
<dbReference type="NCBIfam" id="TIGR01048">
    <property type="entry name" value="lysA"/>
    <property type="match status" value="1"/>
</dbReference>
<dbReference type="InterPro" id="IPR022653">
    <property type="entry name" value="De-COase2_pyr-phos_BS"/>
</dbReference>
<dbReference type="PROSITE" id="PS00879">
    <property type="entry name" value="ODR_DC_2_2"/>
    <property type="match status" value="1"/>
</dbReference>
<dbReference type="KEGG" id="mtp:Mthe_0745"/>
<dbReference type="Pfam" id="PF02784">
    <property type="entry name" value="Orn_Arg_deC_N"/>
    <property type="match status" value="1"/>
</dbReference>
<reference evidence="10 11" key="1">
    <citation type="submission" date="2006-10" db="EMBL/GenBank/DDBJ databases">
        <title>Complete sequence of Methanosaeta thermophila PT.</title>
        <authorList>
            <consortium name="US DOE Joint Genome Institute"/>
            <person name="Copeland A."/>
            <person name="Lucas S."/>
            <person name="Lapidus A."/>
            <person name="Barry K."/>
            <person name="Detter J.C."/>
            <person name="Glavina del Rio T."/>
            <person name="Hammon N."/>
            <person name="Israni S."/>
            <person name="Pitluck S."/>
            <person name="Chain P."/>
            <person name="Malfatti S."/>
            <person name="Shin M."/>
            <person name="Vergez L."/>
            <person name="Schmutz J."/>
            <person name="Larimer F."/>
            <person name="Land M."/>
            <person name="Hauser L."/>
            <person name="Kyrpides N."/>
            <person name="Kim E."/>
            <person name="Smith K.S."/>
            <person name="Ingram-Smith C."/>
            <person name="Richardson P."/>
        </authorList>
    </citation>
    <scope>NUCLEOTIDE SEQUENCE [LARGE SCALE GENOMIC DNA]</scope>
    <source>
        <strain evidence="11">DSM 6194 / JCM 14653 / NBRC 101360 / PT</strain>
    </source>
</reference>
<keyword evidence="5" id="KW-0028">Amino-acid biosynthesis</keyword>
<evidence type="ECO:0000256" key="7">
    <source>
        <dbReference type="PIRSR" id="PIRSR600183-50"/>
    </source>
</evidence>
<keyword evidence="4 5" id="KW-0456">Lyase</keyword>
<evidence type="ECO:0000313" key="10">
    <source>
        <dbReference type="EMBL" id="ABK14535.1"/>
    </source>
</evidence>
<evidence type="ECO:0000256" key="3">
    <source>
        <dbReference type="ARBA" id="ARBA00022898"/>
    </source>
</evidence>
<gene>
    <name evidence="5" type="primary">lysA</name>
    <name evidence="10" type="ordered locus">Mthe_0745</name>
</gene>
<keyword evidence="2 5" id="KW-0210">Decarboxylase</keyword>
<feature type="binding site" evidence="5">
    <location>
        <begin position="295"/>
        <end position="298"/>
    </location>
    <ligand>
        <name>pyridoxal 5'-phosphate</name>
        <dbReference type="ChEBI" id="CHEBI:597326"/>
    </ligand>
</feature>
<dbReference type="InterPro" id="IPR002986">
    <property type="entry name" value="DAP_deCOOHase_LysA"/>
</dbReference>
<dbReference type="PROSITE" id="PS00878">
    <property type="entry name" value="ODR_DC_2_1"/>
    <property type="match status" value="1"/>
</dbReference>
<dbReference type="EMBL" id="CP000477">
    <property type="protein sequence ID" value="ABK14535.1"/>
    <property type="molecule type" value="Genomic_DNA"/>
</dbReference>
<dbReference type="HOGENOM" id="CLU_026444_0_2_2"/>
<dbReference type="SUPFAM" id="SSF50621">
    <property type="entry name" value="Alanine racemase C-terminal domain-like"/>
    <property type="match status" value="1"/>
</dbReference>
<comment type="pathway">
    <text evidence="5 8">Amino-acid biosynthesis; L-lysine biosynthesis via DAP pathway; L-lysine from DL-2,6-diaminopimelate: step 1/1.</text>
</comment>
<keyword evidence="3 5" id="KW-0663">Pyridoxal phosphate</keyword>
<dbReference type="PANTHER" id="PTHR43727">
    <property type="entry name" value="DIAMINOPIMELATE DECARBOXYLASE"/>
    <property type="match status" value="1"/>
</dbReference>
<evidence type="ECO:0000256" key="4">
    <source>
        <dbReference type="ARBA" id="ARBA00023239"/>
    </source>
</evidence>
<evidence type="ECO:0000313" key="11">
    <source>
        <dbReference type="Proteomes" id="UP000000674"/>
    </source>
</evidence>
<dbReference type="InterPro" id="IPR029066">
    <property type="entry name" value="PLP-binding_barrel"/>
</dbReference>
<dbReference type="PRINTS" id="PR01179">
    <property type="entry name" value="ODADCRBXLASE"/>
</dbReference>
<feature type="binding site" evidence="5">
    <location>
        <position position="393"/>
    </location>
    <ligand>
        <name>pyridoxal 5'-phosphate</name>
        <dbReference type="ChEBI" id="CHEBI:597326"/>
    </ligand>
</feature>
<feature type="binding site" evidence="5">
    <location>
        <position position="337"/>
    </location>
    <ligand>
        <name>substrate</name>
    </ligand>
</feature>
<proteinExistence type="inferred from homology"/>
<dbReference type="STRING" id="349307.Mthe_0745"/>
<dbReference type="GO" id="GO:0009089">
    <property type="term" value="P:lysine biosynthetic process via diaminopimelate"/>
    <property type="evidence" value="ECO:0007669"/>
    <property type="project" value="UniProtKB-UniRule"/>
</dbReference>
<evidence type="ECO:0000259" key="9">
    <source>
        <dbReference type="Pfam" id="PF02784"/>
    </source>
</evidence>
<dbReference type="UniPathway" id="UPA00034">
    <property type="reaction ID" value="UER00027"/>
</dbReference>
<feature type="binding site" evidence="5">
    <location>
        <position position="365"/>
    </location>
    <ligand>
        <name>substrate</name>
    </ligand>
</feature>
<feature type="active site" description="Proton donor" evidence="7">
    <location>
        <position position="364"/>
    </location>
</feature>
<dbReference type="InterPro" id="IPR022644">
    <property type="entry name" value="De-COase2_N"/>
</dbReference>
<dbReference type="HAMAP" id="MF_02120">
    <property type="entry name" value="LysA"/>
    <property type="match status" value="1"/>
</dbReference>